<evidence type="ECO:0000313" key="1">
    <source>
        <dbReference type="EMBL" id="KAK3081073.1"/>
    </source>
</evidence>
<evidence type="ECO:0000313" key="2">
    <source>
        <dbReference type="Proteomes" id="UP001186974"/>
    </source>
</evidence>
<reference evidence="1" key="1">
    <citation type="submission" date="2024-09" db="EMBL/GenBank/DDBJ databases">
        <title>Black Yeasts Isolated from many extreme environments.</title>
        <authorList>
            <person name="Coleine C."/>
            <person name="Stajich J.E."/>
            <person name="Selbmann L."/>
        </authorList>
    </citation>
    <scope>NUCLEOTIDE SEQUENCE</scope>
    <source>
        <strain evidence="1">CCFEE 5737</strain>
    </source>
</reference>
<dbReference type="Proteomes" id="UP001186974">
    <property type="component" value="Unassembled WGS sequence"/>
</dbReference>
<dbReference type="EMBL" id="JAWDJW010000293">
    <property type="protein sequence ID" value="KAK3081073.1"/>
    <property type="molecule type" value="Genomic_DNA"/>
</dbReference>
<comment type="caution">
    <text evidence="1">The sequence shown here is derived from an EMBL/GenBank/DDBJ whole genome shotgun (WGS) entry which is preliminary data.</text>
</comment>
<protein>
    <submittedName>
        <fullName evidence="1">Uncharacterized protein</fullName>
    </submittedName>
</protein>
<keyword evidence="2" id="KW-1185">Reference proteome</keyword>
<sequence length="312" mass="34850">MIVPEDSVYWGPALILRAFEPLAFKAFLHWMYTGDLAVEGEEPTDLNKRARSLIDIYAVARRCQCGPLQNQTIDEVFDTLSESGLDPAPNLINYALTKTPAASSLCEMMVHLKAQIWNPADINGGRDGESNDTISMEDLPSKVLVKVLAISRKYPILVRAASSMLQTWDRDWCVYHMHDNDEEAEHCLKRRQQRRAGQRSTTSEPHIDSGFVDAEPDKRAVGDNVRAASRVQAKPEKEPEAPIASPECSIFARRRPQCFGAPLNKSVQNIVQTTAETSGTRRIIVPDTDEEDSDAGSSLVEFGELDKWTSQY</sequence>
<accession>A0ACC3DWV9</accession>
<gene>
    <name evidence="1" type="ORF">LTS18_010463</name>
</gene>
<name>A0ACC3DWV9_9PEZI</name>
<organism evidence="1 2">
    <name type="scientific">Coniosporium uncinatum</name>
    <dbReference type="NCBI Taxonomy" id="93489"/>
    <lineage>
        <taxon>Eukaryota</taxon>
        <taxon>Fungi</taxon>
        <taxon>Dikarya</taxon>
        <taxon>Ascomycota</taxon>
        <taxon>Pezizomycotina</taxon>
        <taxon>Dothideomycetes</taxon>
        <taxon>Dothideomycetes incertae sedis</taxon>
        <taxon>Coniosporium</taxon>
    </lineage>
</organism>
<proteinExistence type="predicted"/>